<gene>
    <name evidence="1" type="ORF">DXC40_08980</name>
</gene>
<dbReference type="InterPro" id="IPR011057">
    <property type="entry name" value="Mss4-like_sf"/>
</dbReference>
<comment type="caution">
    <text evidence="1">The sequence shown here is derived from an EMBL/GenBank/DDBJ whole genome shotgun (WGS) entry which is preliminary data.</text>
</comment>
<protein>
    <submittedName>
        <fullName evidence="1">Transcription initiation factor TFIIIB</fullName>
    </submittedName>
</protein>
<dbReference type="RefSeq" id="WP_071432834.1">
    <property type="nucleotide sequence ID" value="NZ_QVME01000004.1"/>
</dbReference>
<accession>A0A3E3IKK2</accession>
<dbReference type="GO" id="GO:0003743">
    <property type="term" value="F:translation initiation factor activity"/>
    <property type="evidence" value="ECO:0007669"/>
    <property type="project" value="UniProtKB-KW"/>
</dbReference>
<keyword evidence="1" id="KW-0396">Initiation factor</keyword>
<evidence type="ECO:0000313" key="2">
    <source>
        <dbReference type="Proteomes" id="UP000260828"/>
    </source>
</evidence>
<dbReference type="Proteomes" id="UP000260828">
    <property type="component" value="Unassembled WGS sequence"/>
</dbReference>
<keyword evidence="1" id="KW-0648">Protein biosynthesis</keyword>
<evidence type="ECO:0000313" key="1">
    <source>
        <dbReference type="EMBL" id="RGE67625.1"/>
    </source>
</evidence>
<proteinExistence type="predicted"/>
<dbReference type="AlphaFoldDB" id="A0A3E3IKK2"/>
<reference evidence="1 2" key="1">
    <citation type="submission" date="2018-08" db="EMBL/GenBank/DDBJ databases">
        <title>A genome reference for cultivated species of the human gut microbiota.</title>
        <authorList>
            <person name="Zou Y."/>
            <person name="Xue W."/>
            <person name="Luo G."/>
        </authorList>
    </citation>
    <scope>NUCLEOTIDE SEQUENCE [LARGE SCALE GENOMIC DNA]</scope>
    <source>
        <strain evidence="1 2">TF05-12AC</strain>
    </source>
</reference>
<dbReference type="EMBL" id="QVME01000004">
    <property type="protein sequence ID" value="RGE67625.1"/>
    <property type="molecule type" value="Genomic_DNA"/>
</dbReference>
<sequence length="70" mass="7974">MNTDRSWRCPCCGCTELLEGYQRSDGMMMPRKFTMGIVGSIIQHYFCKSCGTIVYSRVIDTKPFRPAGKN</sequence>
<name>A0A3E3IKK2_9FIRM</name>
<dbReference type="SUPFAM" id="SSF51316">
    <property type="entry name" value="Mss4-like"/>
    <property type="match status" value="1"/>
</dbReference>
<organism evidence="1 2">
    <name type="scientific">Anaerotruncus colihominis</name>
    <dbReference type="NCBI Taxonomy" id="169435"/>
    <lineage>
        <taxon>Bacteria</taxon>
        <taxon>Bacillati</taxon>
        <taxon>Bacillota</taxon>
        <taxon>Clostridia</taxon>
        <taxon>Eubacteriales</taxon>
        <taxon>Oscillospiraceae</taxon>
        <taxon>Anaerotruncus</taxon>
    </lineage>
</organism>